<gene>
    <name evidence="5" type="ORF">N7532_009386</name>
</gene>
<dbReference type="Proteomes" id="UP001149074">
    <property type="component" value="Unassembled WGS sequence"/>
</dbReference>
<dbReference type="GO" id="GO:0015074">
    <property type="term" value="P:DNA integration"/>
    <property type="evidence" value="ECO:0007669"/>
    <property type="project" value="InterPro"/>
</dbReference>
<protein>
    <recommendedName>
        <fullName evidence="4">Integrase catalytic domain-containing protein</fullName>
    </recommendedName>
</protein>
<dbReference type="PANTHER" id="PTHR37984:SF5">
    <property type="entry name" value="PROTEIN NYNRIN-LIKE"/>
    <property type="match status" value="1"/>
</dbReference>
<dbReference type="Pfam" id="PF17921">
    <property type="entry name" value="Integrase_H2C2"/>
    <property type="match status" value="1"/>
</dbReference>
<dbReference type="Pfam" id="PF00078">
    <property type="entry name" value="RVT_1"/>
    <property type="match status" value="1"/>
</dbReference>
<dbReference type="InterPro" id="IPR036397">
    <property type="entry name" value="RNaseH_sf"/>
</dbReference>
<dbReference type="RefSeq" id="XP_056472683.1">
    <property type="nucleotide sequence ID" value="XM_056621877.1"/>
</dbReference>
<dbReference type="InterPro" id="IPR001584">
    <property type="entry name" value="Integrase_cat-core"/>
</dbReference>
<evidence type="ECO:0000256" key="2">
    <source>
        <dbReference type="ARBA" id="ARBA00023268"/>
    </source>
</evidence>
<dbReference type="AlphaFoldDB" id="A0A9W9EZ99"/>
<dbReference type="PANTHER" id="PTHR37984">
    <property type="entry name" value="PROTEIN CBG26694"/>
    <property type="match status" value="1"/>
</dbReference>
<sequence>MGVPTPLSGHVPMNLIDVSAGSVSDLDDHYLPPEWKVVDVDGLRNVGFGDMRGVHYRSTTKDVDSLPPCHDHGDGFIRPKSWRSLGVPLNTLYKRKADKVLPMNVPLKDGSVPEGRPDWQRICLEKYHTRFRAPDVRTRFDKYLKPRIAEFARGARLTPEREGAMIVGKDLMPEEKEMLRELLFKREGALAWSWEHMGRVREEVYGPQVIRTVEHEAWQEPGFMVPRALHKTVIEMLEDRLKKGTLEPCHGAYRNPWFLVKKKAAKKFRLVIAAMKLNSVTIRDANMPPNIDEFAEDFAGMQLCSVVDLFSGYDQITLDERCRDLTAIMTPLGLLRATTILQGAANSVPQCQRVVQFVLSEIYGSVVEAYLDDFGIKGPKTDYNGEMALPGVRRYVLEHLQNLDHTLYLLELAGMVISAEKSQFVMQGVAVVGWICDASGRRPDEIKVAKLVDWPTPTCVSEVRSFVGLAVYFRVVIAGFAMIIAPLYKLMKSGAHFQWGKEQQQSFDETKRILSTFPVVLPIDYEYDPLVIVVAVDSSASGWGSVMMQVRSAVRKPARYESGMWSETERFYDAGKRECRGVLKALKKFRHWLYGVHFTLEIDAKTLVAQLNRSATDLPGALVTSWIAWIRLFDFDVHHVPGRKHGAADALSRRPYSAEEIAEQKNEEDVDEFILAEISTLRVMMNPVETSIGGQLMDSVEDDVGNVDVHVGEKMRMRMLDDSYSDESEKIAQWCVSIRRPSGMSPRQYNHFKKHASNFVVQGEHLFYRGKGLNMPLRRVLDGEDDRKRVVSEAHDGMGHKGREATYALLKIRYWWEGMYTQVAEYVRGCPNCQFRNPIRVEEPLLPNRVQNVWDQVFIDTAALPDEDGYRCMVQAREALSGWVEAKPLKGKATGKAVCDFIWQDIICRYGWPLRIVMDKGPEFRSEVQLFLQAKGIKRVAIAPYNAGSNGAIERSMRTFKDAISKMTHGYSAENAAGTTTASQRSRSVRIPPPSWRACFYAALLADRMTVCATTGMTPFRFLFGRDAILPLEAEVPTWSTLPWETITTREDLISLRGRQILQRDADVEEAIHRYERMRENNKAYFDSQKSVRSSPLEVGNLVLLHDTQMKENMTAVQKLRYRWHGPYRIREVLGNGAYALEELDGTPMFHGFSAGDGMRHRAVNGDRLKRFWLHRDAGVREQSFPPVTVEMDNRGLDLSRQRHADASVEDDVSGDDVNDGD</sequence>
<dbReference type="PROSITE" id="PS50994">
    <property type="entry name" value="INTEGRASE"/>
    <property type="match status" value="1"/>
</dbReference>
<comment type="caution">
    <text evidence="5">The sequence shown here is derived from an EMBL/GenBank/DDBJ whole genome shotgun (WGS) entry which is preliminary data.</text>
</comment>
<proteinExistence type="predicted"/>
<keyword evidence="1" id="KW-0694">RNA-binding</keyword>
<evidence type="ECO:0000256" key="1">
    <source>
        <dbReference type="ARBA" id="ARBA00022884"/>
    </source>
</evidence>
<dbReference type="FunFam" id="3.30.70.270:FF:000020">
    <property type="entry name" value="Transposon Tf2-6 polyprotein-like Protein"/>
    <property type="match status" value="1"/>
</dbReference>
<dbReference type="SUPFAM" id="SSF53098">
    <property type="entry name" value="Ribonuclease H-like"/>
    <property type="match status" value="1"/>
</dbReference>
<reference evidence="5" key="1">
    <citation type="submission" date="2022-11" db="EMBL/GenBank/DDBJ databases">
        <authorList>
            <person name="Petersen C."/>
        </authorList>
    </citation>
    <scope>NUCLEOTIDE SEQUENCE</scope>
    <source>
        <strain evidence="5">IBT 30761</strain>
    </source>
</reference>
<dbReference type="InterPro" id="IPR012337">
    <property type="entry name" value="RNaseH-like_sf"/>
</dbReference>
<dbReference type="Gene3D" id="3.30.420.10">
    <property type="entry name" value="Ribonuclease H-like superfamily/Ribonuclease H"/>
    <property type="match status" value="1"/>
</dbReference>
<evidence type="ECO:0000256" key="3">
    <source>
        <dbReference type="SAM" id="MobiDB-lite"/>
    </source>
</evidence>
<dbReference type="EMBL" id="JAPQKI010000009">
    <property type="protein sequence ID" value="KAJ5090702.1"/>
    <property type="molecule type" value="Genomic_DNA"/>
</dbReference>
<keyword evidence="6" id="KW-1185">Reference proteome</keyword>
<dbReference type="GeneID" id="81360856"/>
<dbReference type="CDD" id="cd09274">
    <property type="entry name" value="RNase_HI_RT_Ty3"/>
    <property type="match status" value="1"/>
</dbReference>
<name>A0A9W9EZ99_9EURO</name>
<dbReference type="InterPro" id="IPR041588">
    <property type="entry name" value="Integrase_H2C2"/>
</dbReference>
<dbReference type="OrthoDB" id="5425374at2759"/>
<dbReference type="GO" id="GO:0003723">
    <property type="term" value="F:RNA binding"/>
    <property type="evidence" value="ECO:0007669"/>
    <property type="project" value="UniProtKB-KW"/>
</dbReference>
<dbReference type="GO" id="GO:0005634">
    <property type="term" value="C:nucleus"/>
    <property type="evidence" value="ECO:0007669"/>
    <property type="project" value="UniProtKB-ARBA"/>
</dbReference>
<dbReference type="Gene3D" id="3.30.70.270">
    <property type="match status" value="2"/>
</dbReference>
<dbReference type="InterPro" id="IPR050951">
    <property type="entry name" value="Retrovirus_Pol_polyprotein"/>
</dbReference>
<dbReference type="SUPFAM" id="SSF56672">
    <property type="entry name" value="DNA/RNA polymerases"/>
    <property type="match status" value="1"/>
</dbReference>
<organism evidence="5 6">
    <name type="scientific">Penicillium argentinense</name>
    <dbReference type="NCBI Taxonomy" id="1131581"/>
    <lineage>
        <taxon>Eukaryota</taxon>
        <taxon>Fungi</taxon>
        <taxon>Dikarya</taxon>
        <taxon>Ascomycota</taxon>
        <taxon>Pezizomycotina</taxon>
        <taxon>Eurotiomycetes</taxon>
        <taxon>Eurotiomycetidae</taxon>
        <taxon>Eurotiales</taxon>
        <taxon>Aspergillaceae</taxon>
        <taxon>Penicillium</taxon>
    </lineage>
</organism>
<dbReference type="Gene3D" id="1.10.340.70">
    <property type="match status" value="1"/>
</dbReference>
<evidence type="ECO:0000259" key="4">
    <source>
        <dbReference type="PROSITE" id="PS50994"/>
    </source>
</evidence>
<feature type="region of interest" description="Disordered" evidence="3">
    <location>
        <begin position="1200"/>
        <end position="1222"/>
    </location>
</feature>
<evidence type="ECO:0000313" key="6">
    <source>
        <dbReference type="Proteomes" id="UP001149074"/>
    </source>
</evidence>
<reference evidence="5" key="2">
    <citation type="journal article" date="2023" name="IMA Fungus">
        <title>Comparative genomic study of the Penicillium genus elucidates a diverse pangenome and 15 lateral gene transfer events.</title>
        <authorList>
            <person name="Petersen C."/>
            <person name="Sorensen T."/>
            <person name="Nielsen M.R."/>
            <person name="Sondergaard T.E."/>
            <person name="Sorensen J.L."/>
            <person name="Fitzpatrick D.A."/>
            <person name="Frisvad J.C."/>
            <person name="Nielsen K.L."/>
        </authorList>
    </citation>
    <scope>NUCLEOTIDE SEQUENCE</scope>
    <source>
        <strain evidence="5">IBT 30761</strain>
    </source>
</reference>
<dbReference type="Pfam" id="PF17919">
    <property type="entry name" value="RT_RNaseH_2"/>
    <property type="match status" value="1"/>
</dbReference>
<dbReference type="InterPro" id="IPR041577">
    <property type="entry name" value="RT_RNaseH_2"/>
</dbReference>
<dbReference type="InterPro" id="IPR000477">
    <property type="entry name" value="RT_dom"/>
</dbReference>
<dbReference type="Gene3D" id="3.10.10.10">
    <property type="entry name" value="HIV Type 1 Reverse Transcriptase, subunit A, domain 1"/>
    <property type="match status" value="1"/>
</dbReference>
<keyword evidence="2" id="KW-0511">Multifunctional enzyme</keyword>
<dbReference type="CDD" id="cd01647">
    <property type="entry name" value="RT_LTR"/>
    <property type="match status" value="1"/>
</dbReference>
<evidence type="ECO:0000313" key="5">
    <source>
        <dbReference type="EMBL" id="KAJ5090702.1"/>
    </source>
</evidence>
<dbReference type="InterPro" id="IPR043502">
    <property type="entry name" value="DNA/RNA_pol_sf"/>
</dbReference>
<accession>A0A9W9EZ99</accession>
<feature type="domain" description="Integrase catalytic" evidence="4">
    <location>
        <begin position="843"/>
        <end position="1027"/>
    </location>
</feature>
<dbReference type="InterPro" id="IPR043128">
    <property type="entry name" value="Rev_trsase/Diguanyl_cyclase"/>
</dbReference>
<feature type="compositionally biased region" description="Acidic residues" evidence="3">
    <location>
        <begin position="1208"/>
        <end position="1222"/>
    </location>
</feature>
<dbReference type="GO" id="GO:0003824">
    <property type="term" value="F:catalytic activity"/>
    <property type="evidence" value="ECO:0007669"/>
    <property type="project" value="UniProtKB-KW"/>
</dbReference>